<accession>A0ABT7M087</accession>
<comment type="caution">
    <text evidence="2">The sequence shown here is derived from an EMBL/GenBank/DDBJ whole genome shotgun (WGS) entry which is preliminary data.</text>
</comment>
<gene>
    <name evidence="2" type="ORF">QQ055_07165</name>
</gene>
<reference evidence="2 3" key="1">
    <citation type="submission" date="2023-06" db="EMBL/GenBank/DDBJ databases">
        <title>Whole genome sequence of Oscillatoria calcuttensis NRMC-F 0142.</title>
        <authorList>
            <person name="Shakena Fathima T."/>
            <person name="Muralitharan G."/>
            <person name="Thajuddin N."/>
        </authorList>
    </citation>
    <scope>NUCLEOTIDE SEQUENCE [LARGE SCALE GENOMIC DNA]</scope>
    <source>
        <strain evidence="2 3">NRMC-F 0142</strain>
    </source>
</reference>
<proteinExistence type="predicted"/>
<keyword evidence="1" id="KW-0472">Membrane</keyword>
<organism evidence="2 3">
    <name type="scientific">Geitlerinema calcuttense NRMC-F 0142</name>
    <dbReference type="NCBI Taxonomy" id="2922238"/>
    <lineage>
        <taxon>Bacteria</taxon>
        <taxon>Bacillati</taxon>
        <taxon>Cyanobacteriota</taxon>
        <taxon>Cyanophyceae</taxon>
        <taxon>Geitlerinematales</taxon>
        <taxon>Geitlerinemataceae</taxon>
        <taxon>Geitlerinema</taxon>
    </lineage>
</organism>
<evidence type="ECO:0000256" key="1">
    <source>
        <dbReference type="SAM" id="Phobius"/>
    </source>
</evidence>
<name>A0ABT7M087_9CYAN</name>
<protein>
    <submittedName>
        <fullName evidence="2">Uncharacterized protein</fullName>
    </submittedName>
</protein>
<keyword evidence="1" id="KW-0812">Transmembrane</keyword>
<evidence type="ECO:0000313" key="3">
    <source>
        <dbReference type="Proteomes" id="UP001230986"/>
    </source>
</evidence>
<keyword evidence="3" id="KW-1185">Reference proteome</keyword>
<dbReference type="RefSeq" id="WP_286004449.1">
    <property type="nucleotide sequence ID" value="NZ_JASVEJ010000026.1"/>
</dbReference>
<dbReference type="Proteomes" id="UP001230986">
    <property type="component" value="Unassembled WGS sequence"/>
</dbReference>
<feature type="transmembrane region" description="Helical" evidence="1">
    <location>
        <begin position="20"/>
        <end position="39"/>
    </location>
</feature>
<dbReference type="EMBL" id="JASVEJ010000026">
    <property type="protein sequence ID" value="MDL5057242.1"/>
    <property type="molecule type" value="Genomic_DNA"/>
</dbReference>
<keyword evidence="1" id="KW-1133">Transmembrane helix</keyword>
<evidence type="ECO:0000313" key="2">
    <source>
        <dbReference type="EMBL" id="MDL5057242.1"/>
    </source>
</evidence>
<sequence length="54" mass="5856">MSNADDSQELGFSLLEAFDCPSGVVVLLSGVFWAIRLAGNSARENRSPSISHRF</sequence>